<dbReference type="SMART" id="SM00342">
    <property type="entry name" value="HTH_ARAC"/>
    <property type="match status" value="1"/>
</dbReference>
<dbReference type="STRING" id="158190.SpiGrapes_1694"/>
<reference evidence="5 6" key="1">
    <citation type="submission" date="2011-11" db="EMBL/GenBank/DDBJ databases">
        <title>Complete sequence of Spirochaeta sp. grapes.</title>
        <authorList>
            <consortium name="US DOE Joint Genome Institute"/>
            <person name="Lucas S."/>
            <person name="Han J."/>
            <person name="Lapidus A."/>
            <person name="Cheng J.-F."/>
            <person name="Goodwin L."/>
            <person name="Pitluck S."/>
            <person name="Peters L."/>
            <person name="Ovchinnikova G."/>
            <person name="Munk A.C."/>
            <person name="Detter J.C."/>
            <person name="Han C."/>
            <person name="Tapia R."/>
            <person name="Land M."/>
            <person name="Hauser L."/>
            <person name="Kyrpides N."/>
            <person name="Ivanova N."/>
            <person name="Pagani I."/>
            <person name="Ritalahtilisa K."/>
            <person name="Loeffler F."/>
            <person name="Woyke T."/>
        </authorList>
    </citation>
    <scope>NUCLEOTIDE SEQUENCE [LARGE SCALE GENOMIC DNA]</scope>
    <source>
        <strain evidence="6">ATCC BAA-1885 / DSM 22778 / Grapes</strain>
    </source>
</reference>
<evidence type="ECO:0000256" key="3">
    <source>
        <dbReference type="ARBA" id="ARBA00023163"/>
    </source>
</evidence>
<dbReference type="eggNOG" id="COG2207">
    <property type="taxonomic scope" value="Bacteria"/>
</dbReference>
<dbReference type="InterPro" id="IPR020449">
    <property type="entry name" value="Tscrpt_reg_AraC-type_HTH"/>
</dbReference>
<dbReference type="eggNOG" id="COG0662">
    <property type="taxonomic scope" value="Bacteria"/>
</dbReference>
<dbReference type="InterPro" id="IPR018060">
    <property type="entry name" value="HTH_AraC"/>
</dbReference>
<dbReference type="RefSeq" id="WP_014270336.1">
    <property type="nucleotide sequence ID" value="NC_016633.1"/>
</dbReference>
<dbReference type="InterPro" id="IPR014710">
    <property type="entry name" value="RmlC-like_jellyroll"/>
</dbReference>
<organism evidence="5 6">
    <name type="scientific">Sphaerochaeta pleomorpha (strain ATCC BAA-1885 / DSM 22778 / Grapes)</name>
    <dbReference type="NCBI Taxonomy" id="158190"/>
    <lineage>
        <taxon>Bacteria</taxon>
        <taxon>Pseudomonadati</taxon>
        <taxon>Spirochaetota</taxon>
        <taxon>Spirochaetia</taxon>
        <taxon>Spirochaetales</taxon>
        <taxon>Sphaerochaetaceae</taxon>
        <taxon>Sphaerochaeta</taxon>
    </lineage>
</organism>
<dbReference type="AlphaFoldDB" id="G8QWY9"/>
<dbReference type="InterPro" id="IPR009057">
    <property type="entry name" value="Homeodomain-like_sf"/>
</dbReference>
<keyword evidence="1" id="KW-0805">Transcription regulation</keyword>
<accession>G8QWY9</accession>
<keyword evidence="6" id="KW-1185">Reference proteome</keyword>
<keyword evidence="2 5" id="KW-0238">DNA-binding</keyword>
<dbReference type="GO" id="GO:0003700">
    <property type="term" value="F:DNA-binding transcription factor activity"/>
    <property type="evidence" value="ECO:0007669"/>
    <property type="project" value="InterPro"/>
</dbReference>
<protein>
    <submittedName>
        <fullName evidence="5">DNA-binding domain-containing protein, AraC-type</fullName>
    </submittedName>
</protein>
<dbReference type="Gene3D" id="2.60.120.10">
    <property type="entry name" value="Jelly Rolls"/>
    <property type="match status" value="1"/>
</dbReference>
<evidence type="ECO:0000256" key="1">
    <source>
        <dbReference type="ARBA" id="ARBA00023015"/>
    </source>
</evidence>
<dbReference type="PRINTS" id="PR00032">
    <property type="entry name" value="HTHARAC"/>
</dbReference>
<gene>
    <name evidence="5" type="ordered locus">SpiGrapes_1694</name>
</gene>
<dbReference type="Pfam" id="PF12833">
    <property type="entry name" value="HTH_18"/>
    <property type="match status" value="1"/>
</dbReference>
<dbReference type="HOGENOM" id="CLU_000445_88_3_12"/>
<dbReference type="PANTHER" id="PTHR43280:SF28">
    <property type="entry name" value="HTH-TYPE TRANSCRIPTIONAL ACTIVATOR RHAS"/>
    <property type="match status" value="1"/>
</dbReference>
<proteinExistence type="predicted"/>
<dbReference type="Proteomes" id="UP000005632">
    <property type="component" value="Chromosome"/>
</dbReference>
<evidence type="ECO:0000313" key="5">
    <source>
        <dbReference type="EMBL" id="AEV29493.1"/>
    </source>
</evidence>
<dbReference type="InterPro" id="IPR003313">
    <property type="entry name" value="AraC-bd"/>
</dbReference>
<dbReference type="KEGG" id="sgp:SpiGrapes_1694"/>
<evidence type="ECO:0000259" key="4">
    <source>
        <dbReference type="PROSITE" id="PS01124"/>
    </source>
</evidence>
<dbReference type="Pfam" id="PF02311">
    <property type="entry name" value="AraC_binding"/>
    <property type="match status" value="1"/>
</dbReference>
<dbReference type="PANTHER" id="PTHR43280">
    <property type="entry name" value="ARAC-FAMILY TRANSCRIPTIONAL REGULATOR"/>
    <property type="match status" value="1"/>
</dbReference>
<dbReference type="GO" id="GO:0043565">
    <property type="term" value="F:sequence-specific DNA binding"/>
    <property type="evidence" value="ECO:0007669"/>
    <property type="project" value="InterPro"/>
</dbReference>
<dbReference type="OrthoDB" id="320050at2"/>
<dbReference type="EMBL" id="CP003155">
    <property type="protein sequence ID" value="AEV29493.1"/>
    <property type="molecule type" value="Genomic_DNA"/>
</dbReference>
<sequence>MDVKITSSGRFHYKKACGKESHYHNDYQIQLVYAGSSLMVLDGEQFSIFPGDIVLSRKGSTHAFQTISQEGVKMLEVKFITLDHELEDILKGIKTKFEDQDRQLFSLLSRLVLEGQRKALNYKIMSGTLLMECLLLMYRICMKSSIPVFESFPLHREARPPGSSPLHPLDLVDEYIHSNLEHSFTLHDLSVACGYNQDYLYRVIKNRTGLSAIKYINLVKFEKALFLIQNTEQTLSEIAWHLGFENLQYFSRFFKHHSGITPSEYIAKVRLTTRTDY</sequence>
<feature type="domain" description="HTH araC/xylS-type" evidence="4">
    <location>
        <begin position="170"/>
        <end position="268"/>
    </location>
</feature>
<name>G8QWY9_SPHPG</name>
<dbReference type="SUPFAM" id="SSF46689">
    <property type="entry name" value="Homeodomain-like"/>
    <property type="match status" value="2"/>
</dbReference>
<evidence type="ECO:0000313" key="6">
    <source>
        <dbReference type="Proteomes" id="UP000005632"/>
    </source>
</evidence>
<dbReference type="InterPro" id="IPR037923">
    <property type="entry name" value="HTH-like"/>
</dbReference>
<dbReference type="SUPFAM" id="SSF51215">
    <property type="entry name" value="Regulatory protein AraC"/>
    <property type="match status" value="1"/>
</dbReference>
<dbReference type="PROSITE" id="PS01124">
    <property type="entry name" value="HTH_ARAC_FAMILY_2"/>
    <property type="match status" value="1"/>
</dbReference>
<keyword evidence="3" id="KW-0804">Transcription</keyword>
<evidence type="ECO:0000256" key="2">
    <source>
        <dbReference type="ARBA" id="ARBA00023125"/>
    </source>
</evidence>
<dbReference type="Gene3D" id="1.10.10.60">
    <property type="entry name" value="Homeodomain-like"/>
    <property type="match status" value="2"/>
</dbReference>